<comment type="caution">
    <text evidence="7">The sequence shown here is derived from an EMBL/GenBank/DDBJ whole genome shotgun (WGS) entry which is preliminary data.</text>
</comment>
<name>A0A5M6IT18_9PROT</name>
<evidence type="ECO:0000259" key="6">
    <source>
        <dbReference type="PROSITE" id="PS50850"/>
    </source>
</evidence>
<feature type="domain" description="Major facilitator superfamily (MFS) profile" evidence="6">
    <location>
        <begin position="136"/>
        <end position="550"/>
    </location>
</feature>
<feature type="transmembrane region" description="Helical" evidence="5">
    <location>
        <begin position="231"/>
        <end position="253"/>
    </location>
</feature>
<evidence type="ECO:0000256" key="3">
    <source>
        <dbReference type="ARBA" id="ARBA00023136"/>
    </source>
</evidence>
<evidence type="ECO:0000256" key="5">
    <source>
        <dbReference type="SAM" id="Phobius"/>
    </source>
</evidence>
<evidence type="ECO:0000256" key="1">
    <source>
        <dbReference type="ARBA" id="ARBA00022692"/>
    </source>
</evidence>
<dbReference type="Proteomes" id="UP000325255">
    <property type="component" value="Unassembled WGS sequence"/>
</dbReference>
<dbReference type="AlphaFoldDB" id="A0A5M6IT18"/>
<keyword evidence="2 5" id="KW-1133">Transmembrane helix</keyword>
<feature type="transmembrane region" description="Helical" evidence="5">
    <location>
        <begin position="169"/>
        <end position="190"/>
    </location>
</feature>
<dbReference type="OrthoDB" id="9812574at2"/>
<dbReference type="Pfam" id="PF07690">
    <property type="entry name" value="MFS_1"/>
    <property type="match status" value="1"/>
</dbReference>
<feature type="transmembrane region" description="Helical" evidence="5">
    <location>
        <begin position="466"/>
        <end position="483"/>
    </location>
</feature>
<dbReference type="Gene3D" id="1.20.1250.20">
    <property type="entry name" value="MFS general substrate transporter like domains"/>
    <property type="match status" value="2"/>
</dbReference>
<feature type="region of interest" description="Disordered" evidence="4">
    <location>
        <begin position="1"/>
        <end position="45"/>
    </location>
</feature>
<dbReference type="InterPro" id="IPR036259">
    <property type="entry name" value="MFS_trans_sf"/>
</dbReference>
<keyword evidence="1 5" id="KW-0812">Transmembrane</keyword>
<feature type="transmembrane region" description="Helical" evidence="5">
    <location>
        <begin position="293"/>
        <end position="311"/>
    </location>
</feature>
<dbReference type="PANTHER" id="PTHR23539">
    <property type="entry name" value="MFS TRANSPORTER"/>
    <property type="match status" value="1"/>
</dbReference>
<evidence type="ECO:0000313" key="7">
    <source>
        <dbReference type="EMBL" id="KAA5611464.1"/>
    </source>
</evidence>
<proteinExistence type="predicted"/>
<dbReference type="InterPro" id="IPR020846">
    <property type="entry name" value="MFS_dom"/>
</dbReference>
<evidence type="ECO:0000256" key="2">
    <source>
        <dbReference type="ARBA" id="ARBA00022989"/>
    </source>
</evidence>
<organism evidence="7 8">
    <name type="scientific">Rhodovastum atsumiense</name>
    <dbReference type="NCBI Taxonomy" id="504468"/>
    <lineage>
        <taxon>Bacteria</taxon>
        <taxon>Pseudomonadati</taxon>
        <taxon>Pseudomonadota</taxon>
        <taxon>Alphaproteobacteria</taxon>
        <taxon>Acetobacterales</taxon>
        <taxon>Acetobacteraceae</taxon>
        <taxon>Rhodovastum</taxon>
    </lineage>
</organism>
<protein>
    <submittedName>
        <fullName evidence="7">MFS transporter</fullName>
    </submittedName>
</protein>
<reference evidence="7 8" key="1">
    <citation type="submission" date="2019-09" db="EMBL/GenBank/DDBJ databases">
        <title>Genome sequence of Rhodovastum atsumiense, a diverse member of the Acetobacteraceae family of non-sulfur purple photosynthetic bacteria.</title>
        <authorList>
            <person name="Meyer T."/>
            <person name="Kyndt J."/>
        </authorList>
    </citation>
    <scope>NUCLEOTIDE SEQUENCE [LARGE SCALE GENOMIC DNA]</scope>
    <source>
        <strain evidence="7 8">DSM 21279</strain>
    </source>
</reference>
<dbReference type="EMBL" id="VWPK01000020">
    <property type="protein sequence ID" value="KAA5611464.1"/>
    <property type="molecule type" value="Genomic_DNA"/>
</dbReference>
<feature type="compositionally biased region" description="Basic and acidic residues" evidence="4">
    <location>
        <begin position="14"/>
        <end position="29"/>
    </location>
</feature>
<feature type="transmembrane region" description="Helical" evidence="5">
    <location>
        <begin position="265"/>
        <end position="287"/>
    </location>
</feature>
<evidence type="ECO:0000256" key="4">
    <source>
        <dbReference type="SAM" id="MobiDB-lite"/>
    </source>
</evidence>
<keyword evidence="8" id="KW-1185">Reference proteome</keyword>
<sequence length="562" mass="58314">MRRTLSIRGATAVRRSDMRGSGDVREGAHRSCRHAGPPAQPTPPFCVPPGMDPGRNGCYRANNIVMRPQPPPLRLPREFSIALQEQPFVASACIRTAPFAAYWHHRQIWAGAGKSDMSAALDTHANNGTNVALRASLAGLSWLNFLVALMQTGFGAFLAVYLTTHGWSATAMGLALSVGTVAAMVSQVPAGLLVDWVPNKRVLVAGAILTVTGAALLIAGVPLALPVFTAQVLQGAAGSVLGPAIAALTLALSRQHMLGERLGRNVRFAAMGSAVAAGIMGAVGLWFSGQAMFLLAAASGPAAVLAVMMIRRADLEAAPARTTHRGALPRRARTEPPVPVRQVVLDPCLLAFAGCMALFQLGNAALLPLAASAITRAPGAVFQVVVSASDASWSPLVLTARLSELVVPASIILPQLLAAMLSPQLGRLAHHWARRPVLLLGVAVLPLRAVLLALDGAPELMVCYHALDGIAAAVIGVMIPLVVADITHAHGRFNLALGVVGLAASLGGAASTAIGGTLADHFGEATAFFCLAGVGVLACLAVMFLLPETHPEPKPLRQRRPA</sequence>
<keyword evidence="3 5" id="KW-0472">Membrane</keyword>
<feature type="transmembrane region" description="Helical" evidence="5">
    <location>
        <begin position="437"/>
        <end position="454"/>
    </location>
</feature>
<accession>A0A5M6IT18</accession>
<dbReference type="PANTHER" id="PTHR23539:SF1">
    <property type="entry name" value="MAJOR FACILITATOR SUPERFAMILY (MFS) PROFILE DOMAIN-CONTAINING PROTEIN"/>
    <property type="match status" value="1"/>
</dbReference>
<feature type="transmembrane region" description="Helical" evidence="5">
    <location>
        <begin position="142"/>
        <end position="163"/>
    </location>
</feature>
<feature type="transmembrane region" description="Helical" evidence="5">
    <location>
        <begin position="202"/>
        <end position="225"/>
    </location>
</feature>
<dbReference type="InterPro" id="IPR011701">
    <property type="entry name" value="MFS"/>
</dbReference>
<dbReference type="PROSITE" id="PS50850">
    <property type="entry name" value="MFS"/>
    <property type="match status" value="1"/>
</dbReference>
<gene>
    <name evidence="7" type="ORF">F1189_14120</name>
</gene>
<evidence type="ECO:0000313" key="8">
    <source>
        <dbReference type="Proteomes" id="UP000325255"/>
    </source>
</evidence>
<dbReference type="SUPFAM" id="SSF103473">
    <property type="entry name" value="MFS general substrate transporter"/>
    <property type="match status" value="1"/>
</dbReference>
<feature type="transmembrane region" description="Helical" evidence="5">
    <location>
        <begin position="495"/>
        <end position="519"/>
    </location>
</feature>
<dbReference type="GO" id="GO:0022857">
    <property type="term" value="F:transmembrane transporter activity"/>
    <property type="evidence" value="ECO:0007669"/>
    <property type="project" value="InterPro"/>
</dbReference>
<feature type="transmembrane region" description="Helical" evidence="5">
    <location>
        <begin position="525"/>
        <end position="546"/>
    </location>
</feature>